<evidence type="ECO:0000313" key="5">
    <source>
        <dbReference type="Proteomes" id="UP000078492"/>
    </source>
</evidence>
<comment type="similarity">
    <text evidence="1">Belongs to the short-chain dehydrogenases/reductases (SDR) family.</text>
</comment>
<dbReference type="SUPFAM" id="SSF51735">
    <property type="entry name" value="NAD(P)-binding Rossmann-fold domains"/>
    <property type="match status" value="2"/>
</dbReference>
<feature type="region of interest" description="Disordered" evidence="3">
    <location>
        <begin position="571"/>
        <end position="604"/>
    </location>
</feature>
<keyword evidence="2" id="KW-0560">Oxidoreductase</keyword>
<dbReference type="PANTHER" id="PTHR43115:SF4">
    <property type="entry name" value="DEHYDROGENASE_REDUCTASE SDR FAMILY MEMBER 11"/>
    <property type="match status" value="1"/>
</dbReference>
<evidence type="ECO:0000256" key="3">
    <source>
        <dbReference type="SAM" id="MobiDB-lite"/>
    </source>
</evidence>
<organism evidence="4 5">
    <name type="scientific">Trachymyrmex cornetzi</name>
    <dbReference type="NCBI Taxonomy" id="471704"/>
    <lineage>
        <taxon>Eukaryota</taxon>
        <taxon>Metazoa</taxon>
        <taxon>Ecdysozoa</taxon>
        <taxon>Arthropoda</taxon>
        <taxon>Hexapoda</taxon>
        <taxon>Insecta</taxon>
        <taxon>Pterygota</taxon>
        <taxon>Neoptera</taxon>
        <taxon>Endopterygota</taxon>
        <taxon>Hymenoptera</taxon>
        <taxon>Apocrita</taxon>
        <taxon>Aculeata</taxon>
        <taxon>Formicoidea</taxon>
        <taxon>Formicidae</taxon>
        <taxon>Myrmicinae</taxon>
        <taxon>Trachymyrmex</taxon>
    </lineage>
</organism>
<dbReference type="STRING" id="471704.A0A195E9N1"/>
<accession>A0A195E9N1</accession>
<dbReference type="PRINTS" id="PR00080">
    <property type="entry name" value="SDRFAMILY"/>
</dbReference>
<dbReference type="PRINTS" id="PR00081">
    <property type="entry name" value="GDHRDH"/>
</dbReference>
<dbReference type="InterPro" id="IPR002347">
    <property type="entry name" value="SDR_fam"/>
</dbReference>
<dbReference type="InterPro" id="IPR036291">
    <property type="entry name" value="NAD(P)-bd_dom_sf"/>
</dbReference>
<evidence type="ECO:0000313" key="4">
    <source>
        <dbReference type="EMBL" id="KYN21524.1"/>
    </source>
</evidence>
<proteinExistence type="inferred from homology"/>
<dbReference type="EMBL" id="KQ979440">
    <property type="protein sequence ID" value="KYN21524.1"/>
    <property type="molecule type" value="Genomic_DNA"/>
</dbReference>
<evidence type="ECO:0000256" key="2">
    <source>
        <dbReference type="ARBA" id="ARBA00023002"/>
    </source>
</evidence>
<reference evidence="4 5" key="1">
    <citation type="submission" date="2015-09" db="EMBL/GenBank/DDBJ databases">
        <title>Trachymyrmex cornetzi WGS genome.</title>
        <authorList>
            <person name="Nygaard S."/>
            <person name="Hu H."/>
            <person name="Boomsma J."/>
            <person name="Zhang G."/>
        </authorList>
    </citation>
    <scope>NUCLEOTIDE SEQUENCE [LARGE SCALE GENOMIC DNA]</scope>
    <source>
        <strain evidence="4">Tcor2-1</strain>
        <tissue evidence="4">Whole body</tissue>
    </source>
</reference>
<feature type="compositionally biased region" description="Basic and acidic residues" evidence="3">
    <location>
        <begin position="581"/>
        <end position="604"/>
    </location>
</feature>
<sequence>MDRWLGKTAVVTGAGSGLGEAITRALLRNGVNVVALEVLKERLAKLDADCKRERFPGKLYTICCDVTREDEINAAFLQIETLGGVDIMVNNAGIIETSRIIDSNRKTFEKILNTNVLAVAVCMNKAVCSMRKRNGEGHIFNINSIASHHRIPNELFECNVYFSSKHASLAPTNTVRREVGKIKAPIRVTGISPGVVKTNIIAHEEGLKNFFEKEQHILPEDVADAIIYALGTRPIVQKNDFDVSKVSQRFDLCAIMDRWLGKTAVVTGAGSGIGEAITHALLQNGINVVALEVQKGRLAKLDAECKREGFPGKLYTICCDITHEDEIDAAFSHIETLGGVDIMVNNAGIVALSRVIESNRKTFERLLNINVLAVAVCTNKAVHLMLKRNVEGHIFNINSVLSHYLPLDDMPDFNLYPTTKHASLALTNTVRGEIAKIKAPIRITGISPGIVSTNIAMDAVNDFLEKAPSLQSKDIADALIYALGTRPEVQRLLRHALRLVSFPSPGTTGCGNLRVVTTEWFVFLRLQRRLLPLLRPFILHHVGAPTVGARPWGLFWRGRVVGRYGVARGGGASVDSSLPSEEGRVENGVRKREAEDRDVEKFVE</sequence>
<dbReference type="GO" id="GO:0016616">
    <property type="term" value="F:oxidoreductase activity, acting on the CH-OH group of donors, NAD or NADP as acceptor"/>
    <property type="evidence" value="ECO:0007669"/>
    <property type="project" value="UniProtKB-ARBA"/>
</dbReference>
<name>A0A195E9N1_9HYME</name>
<gene>
    <name evidence="4" type="ORF">ALC57_06138</name>
</gene>
<keyword evidence="5" id="KW-1185">Reference proteome</keyword>
<dbReference type="FunFam" id="3.40.50.720:FF:000047">
    <property type="entry name" value="NADP-dependent L-serine/L-allo-threonine dehydrogenase"/>
    <property type="match status" value="2"/>
</dbReference>
<dbReference type="PANTHER" id="PTHR43115">
    <property type="entry name" value="DEHYDROGENASE/REDUCTASE SDR FAMILY MEMBER 11"/>
    <property type="match status" value="1"/>
</dbReference>
<dbReference type="Proteomes" id="UP000078492">
    <property type="component" value="Unassembled WGS sequence"/>
</dbReference>
<dbReference type="Gene3D" id="3.40.50.720">
    <property type="entry name" value="NAD(P)-binding Rossmann-like Domain"/>
    <property type="match status" value="2"/>
</dbReference>
<dbReference type="Pfam" id="PF00106">
    <property type="entry name" value="adh_short"/>
    <property type="match status" value="2"/>
</dbReference>
<evidence type="ECO:0000256" key="1">
    <source>
        <dbReference type="ARBA" id="ARBA00006484"/>
    </source>
</evidence>
<protein>
    <submittedName>
        <fullName evidence="4">Dehydrogenase/reductase SDR family member 11</fullName>
    </submittedName>
</protein>
<dbReference type="AlphaFoldDB" id="A0A195E9N1"/>